<gene>
    <name evidence="7" type="ORF">EV678_3170</name>
</gene>
<evidence type="ECO:0000313" key="8">
    <source>
        <dbReference type="Proteomes" id="UP000292136"/>
    </source>
</evidence>
<reference evidence="7 8" key="1">
    <citation type="submission" date="2019-02" db="EMBL/GenBank/DDBJ databases">
        <title>Genomic Encyclopedia of Type Strains, Phase IV (KMG-IV): sequencing the most valuable type-strain genomes for metagenomic binning, comparative biology and taxonomic classification.</title>
        <authorList>
            <person name="Goeker M."/>
        </authorList>
    </citation>
    <scope>NUCLEOTIDE SEQUENCE [LARGE SCALE GENOMIC DNA]</scope>
    <source>
        <strain evidence="7 8">DSM 21223</strain>
    </source>
</reference>
<keyword evidence="7" id="KW-0282">Flagellum</keyword>
<dbReference type="Proteomes" id="UP000292136">
    <property type="component" value="Unassembled WGS sequence"/>
</dbReference>
<comment type="subcellular location">
    <subcellularLocation>
        <location evidence="1">Cytoplasm</location>
        <location evidence="1">Cytosol</location>
    </subcellularLocation>
</comment>
<evidence type="ECO:0000256" key="4">
    <source>
        <dbReference type="ARBA" id="ARBA00023186"/>
    </source>
</evidence>
<dbReference type="Pfam" id="PF05400">
    <property type="entry name" value="FliT"/>
    <property type="match status" value="1"/>
</dbReference>
<evidence type="ECO:0000313" key="7">
    <source>
        <dbReference type="EMBL" id="RZT75567.1"/>
    </source>
</evidence>
<evidence type="ECO:0000256" key="1">
    <source>
        <dbReference type="ARBA" id="ARBA00004514"/>
    </source>
</evidence>
<dbReference type="EMBL" id="SHKM01000004">
    <property type="protein sequence ID" value="RZT75567.1"/>
    <property type="molecule type" value="Genomic_DNA"/>
</dbReference>
<accession>A0ABY0IL10</accession>
<keyword evidence="4" id="KW-0143">Chaperone</keyword>
<keyword evidence="8" id="KW-1185">Reference proteome</keyword>
<name>A0ABY0IL10_9RHOO</name>
<sequence length="111" mass="12520">MANSEEILALYDAILATSKQMHEYARAEEWDALVDKELERRQLVAALRSQLEAGPSPLSPSEQAQSETTIKSILSLDEETRSLAERWMGELDEKLGSIKTSRRLQNTYLAP</sequence>
<comment type="caution">
    <text evidence="7">The sequence shown here is derived from an EMBL/GenBank/DDBJ whole genome shotgun (WGS) entry which is preliminary data.</text>
</comment>
<keyword evidence="7" id="KW-0969">Cilium</keyword>
<evidence type="ECO:0000256" key="3">
    <source>
        <dbReference type="ARBA" id="ARBA00022795"/>
    </source>
</evidence>
<keyword evidence="3" id="KW-1005">Bacterial flagellum biogenesis</keyword>
<dbReference type="InterPro" id="IPR008622">
    <property type="entry name" value="FliT"/>
</dbReference>
<feature type="region of interest" description="Disordered" evidence="6">
    <location>
        <begin position="49"/>
        <end position="68"/>
    </location>
</feature>
<protein>
    <recommendedName>
        <fullName evidence="5">Flagellar protein FliT</fullName>
    </recommendedName>
</protein>
<evidence type="ECO:0000256" key="2">
    <source>
        <dbReference type="ARBA" id="ARBA00022490"/>
    </source>
</evidence>
<evidence type="ECO:0000256" key="5">
    <source>
        <dbReference type="ARBA" id="ARBA00093797"/>
    </source>
</evidence>
<organism evidence="7 8">
    <name type="scientific">Azospira oryzae</name>
    <dbReference type="NCBI Taxonomy" id="146939"/>
    <lineage>
        <taxon>Bacteria</taxon>
        <taxon>Pseudomonadati</taxon>
        <taxon>Pseudomonadota</taxon>
        <taxon>Betaproteobacteria</taxon>
        <taxon>Rhodocyclales</taxon>
        <taxon>Rhodocyclaceae</taxon>
        <taxon>Azospira</taxon>
    </lineage>
</organism>
<dbReference type="Gene3D" id="1.20.58.380">
    <property type="entry name" value="Flagellar protein flit"/>
    <property type="match status" value="1"/>
</dbReference>
<dbReference type="RefSeq" id="WP_014236863.1">
    <property type="nucleotide sequence ID" value="NZ_SHKM01000004.1"/>
</dbReference>
<keyword evidence="7" id="KW-0966">Cell projection</keyword>
<feature type="compositionally biased region" description="Polar residues" evidence="6">
    <location>
        <begin position="59"/>
        <end position="68"/>
    </location>
</feature>
<keyword evidence="2" id="KW-0963">Cytoplasm</keyword>
<evidence type="ECO:0000256" key="6">
    <source>
        <dbReference type="SAM" id="MobiDB-lite"/>
    </source>
</evidence>
<proteinExistence type="predicted"/>